<dbReference type="Pfam" id="PF01734">
    <property type="entry name" value="Patatin"/>
    <property type="match status" value="1"/>
</dbReference>
<feature type="active site" description="Proton acceptor" evidence="4">
    <location>
        <position position="190"/>
    </location>
</feature>
<evidence type="ECO:0000256" key="3">
    <source>
        <dbReference type="ARBA" id="ARBA00023098"/>
    </source>
</evidence>
<dbReference type="InterPro" id="IPR037483">
    <property type="entry name" value="YjjU-like"/>
</dbReference>
<protein>
    <submittedName>
        <fullName evidence="6">Patatin-like phospholipase family protein</fullName>
    </submittedName>
</protein>
<evidence type="ECO:0000313" key="7">
    <source>
        <dbReference type="Proteomes" id="UP000809621"/>
    </source>
</evidence>
<dbReference type="Pfam" id="PF19890">
    <property type="entry name" value="DUF6363"/>
    <property type="match status" value="1"/>
</dbReference>
<evidence type="ECO:0000256" key="1">
    <source>
        <dbReference type="ARBA" id="ARBA00022801"/>
    </source>
</evidence>
<sequence>MNGSKSCNSGFVTSSEQELNSDQFAKYLSGHIALVAQGGGQKGAYTAGVLDAFLLSNFDPFSHFYGTSAGAMNILSFLCRQPRLGHKFITELTTDSQFFSLYGYFRHQKKMDIGWAIEQLNHFPYKLDFNLGKQVLGSRKAHACVTNVDTLQDEYLPMFTNDWAKVMEATCAIPHLYDGEVNLNGRNYVDGGVSASVPVQEAWRQGARCIVVIRTEPIDNDIEVPQELVANSSQNDTAWYEESLNKLQDYWSEQKSQWQNDWRSFLADRATSVQKQKRLSKTSLLNGGRWLFGADDIYRLGQLLGGDFSPQMLDQLMVHYQTYQLTQQFLQCPPQDTFIVQIVPQEPLKSRPLLSDLDDIEHDYQTGLAAGYRFIEQFHSAHEKRSILNPPPLAPTMPPQWDVH</sequence>
<organism evidence="6 7">
    <name type="scientific">Vibrio ulleungensis</name>
    <dbReference type="NCBI Taxonomy" id="2807619"/>
    <lineage>
        <taxon>Bacteria</taxon>
        <taxon>Pseudomonadati</taxon>
        <taxon>Pseudomonadota</taxon>
        <taxon>Gammaproteobacteria</taxon>
        <taxon>Vibrionales</taxon>
        <taxon>Vibrionaceae</taxon>
        <taxon>Vibrio</taxon>
    </lineage>
</organism>
<dbReference type="InterPro" id="IPR002641">
    <property type="entry name" value="PNPLA_dom"/>
</dbReference>
<feature type="short sequence motif" description="GXGXXG" evidence="4">
    <location>
        <begin position="38"/>
        <end position="43"/>
    </location>
</feature>
<feature type="active site" description="Nucleophile" evidence="4">
    <location>
        <position position="68"/>
    </location>
</feature>
<dbReference type="InterPro" id="IPR050301">
    <property type="entry name" value="NTE"/>
</dbReference>
<evidence type="ECO:0000256" key="4">
    <source>
        <dbReference type="PROSITE-ProRule" id="PRU01161"/>
    </source>
</evidence>
<evidence type="ECO:0000256" key="2">
    <source>
        <dbReference type="ARBA" id="ARBA00022963"/>
    </source>
</evidence>
<name>A0ABS2HHP1_9VIBR</name>
<keyword evidence="2 4" id="KW-0442">Lipid degradation</keyword>
<dbReference type="InterPro" id="IPR016035">
    <property type="entry name" value="Acyl_Trfase/lysoPLipase"/>
</dbReference>
<keyword evidence="1 4" id="KW-0378">Hydrolase</keyword>
<dbReference type="PROSITE" id="PS51635">
    <property type="entry name" value="PNPLA"/>
    <property type="match status" value="1"/>
</dbReference>
<keyword evidence="7" id="KW-1185">Reference proteome</keyword>
<comment type="caution">
    <text evidence="6">The sequence shown here is derived from an EMBL/GenBank/DDBJ whole genome shotgun (WGS) entry which is preliminary data.</text>
</comment>
<dbReference type="InterPro" id="IPR045943">
    <property type="entry name" value="DUF6363"/>
</dbReference>
<feature type="short sequence motif" description="GXSXG" evidence="4">
    <location>
        <begin position="66"/>
        <end position="70"/>
    </location>
</feature>
<dbReference type="Proteomes" id="UP000809621">
    <property type="component" value="Unassembled WGS sequence"/>
</dbReference>
<accession>A0ABS2HHP1</accession>
<dbReference type="PANTHER" id="PTHR14226:SF25">
    <property type="entry name" value="PHOSPHOESTERASE"/>
    <property type="match status" value="1"/>
</dbReference>
<feature type="domain" description="PNPLA" evidence="5">
    <location>
        <begin position="34"/>
        <end position="203"/>
    </location>
</feature>
<keyword evidence="3 4" id="KW-0443">Lipid metabolism</keyword>
<dbReference type="CDD" id="cd07208">
    <property type="entry name" value="Pat_hypo_Ecoli_yjju_like"/>
    <property type="match status" value="1"/>
</dbReference>
<proteinExistence type="predicted"/>
<evidence type="ECO:0000259" key="5">
    <source>
        <dbReference type="PROSITE" id="PS51635"/>
    </source>
</evidence>
<reference evidence="6 7" key="1">
    <citation type="submission" date="2021-02" db="EMBL/GenBank/DDBJ databases">
        <authorList>
            <person name="Park J.-S."/>
        </authorList>
    </citation>
    <scope>NUCLEOTIDE SEQUENCE [LARGE SCALE GENOMIC DNA]</scope>
    <source>
        <strain evidence="6 7">188UL20-2</strain>
    </source>
</reference>
<gene>
    <name evidence="6" type="ORF">JQC93_09270</name>
</gene>
<dbReference type="PANTHER" id="PTHR14226">
    <property type="entry name" value="NEUROPATHY TARGET ESTERASE/SWISS CHEESE D.MELANOGASTER"/>
    <property type="match status" value="1"/>
</dbReference>
<dbReference type="RefSeq" id="WP_205158168.1">
    <property type="nucleotide sequence ID" value="NZ_JAFEUM010000003.1"/>
</dbReference>
<dbReference type="SUPFAM" id="SSF52151">
    <property type="entry name" value="FabD/lysophospholipase-like"/>
    <property type="match status" value="1"/>
</dbReference>
<feature type="short sequence motif" description="DGA/G" evidence="4">
    <location>
        <begin position="190"/>
        <end position="192"/>
    </location>
</feature>
<dbReference type="EMBL" id="JAFEUM010000003">
    <property type="protein sequence ID" value="MBM7036596.1"/>
    <property type="molecule type" value="Genomic_DNA"/>
</dbReference>
<evidence type="ECO:0000313" key="6">
    <source>
        <dbReference type="EMBL" id="MBM7036596.1"/>
    </source>
</evidence>
<dbReference type="Gene3D" id="3.40.1090.10">
    <property type="entry name" value="Cytosolic phospholipase A2 catalytic domain"/>
    <property type="match status" value="1"/>
</dbReference>